<evidence type="ECO:0008006" key="4">
    <source>
        <dbReference type="Google" id="ProtNLM"/>
    </source>
</evidence>
<keyword evidence="1" id="KW-0472">Membrane</keyword>
<dbReference type="InterPro" id="IPR036116">
    <property type="entry name" value="FN3_sf"/>
</dbReference>
<accession>A0AAD9MPR0</accession>
<keyword evidence="3" id="KW-1185">Reference proteome</keyword>
<evidence type="ECO:0000256" key="1">
    <source>
        <dbReference type="SAM" id="Phobius"/>
    </source>
</evidence>
<feature type="non-terminal residue" evidence="2">
    <location>
        <position position="1"/>
    </location>
</feature>
<keyword evidence="1" id="KW-0812">Transmembrane</keyword>
<evidence type="ECO:0000313" key="3">
    <source>
        <dbReference type="Proteomes" id="UP001208570"/>
    </source>
</evidence>
<dbReference type="AlphaFoldDB" id="A0AAD9MPR0"/>
<gene>
    <name evidence="2" type="ORF">LSH36_3034g00007</name>
</gene>
<dbReference type="EMBL" id="JAODUP010003028">
    <property type="protein sequence ID" value="KAK2138444.1"/>
    <property type="molecule type" value="Genomic_DNA"/>
</dbReference>
<reference evidence="2" key="1">
    <citation type="journal article" date="2023" name="Mol. Biol. Evol.">
        <title>Third-Generation Sequencing Reveals the Adaptive Role of the Epigenome in Three Deep-Sea Polychaetes.</title>
        <authorList>
            <person name="Perez M."/>
            <person name="Aroh O."/>
            <person name="Sun Y."/>
            <person name="Lan Y."/>
            <person name="Juniper S.K."/>
            <person name="Young C.R."/>
            <person name="Angers B."/>
            <person name="Qian P.Y."/>
        </authorList>
    </citation>
    <scope>NUCLEOTIDE SEQUENCE</scope>
    <source>
        <strain evidence="2">P08H-3</strain>
    </source>
</reference>
<comment type="caution">
    <text evidence="2">The sequence shown here is derived from an EMBL/GenBank/DDBJ whole genome shotgun (WGS) entry which is preliminary data.</text>
</comment>
<proteinExistence type="predicted"/>
<organism evidence="2 3">
    <name type="scientific">Paralvinella palmiformis</name>
    <dbReference type="NCBI Taxonomy" id="53620"/>
    <lineage>
        <taxon>Eukaryota</taxon>
        <taxon>Metazoa</taxon>
        <taxon>Spiralia</taxon>
        <taxon>Lophotrochozoa</taxon>
        <taxon>Annelida</taxon>
        <taxon>Polychaeta</taxon>
        <taxon>Sedentaria</taxon>
        <taxon>Canalipalpata</taxon>
        <taxon>Terebellida</taxon>
        <taxon>Terebelliformia</taxon>
        <taxon>Alvinellidae</taxon>
        <taxon>Paralvinella</taxon>
    </lineage>
</organism>
<name>A0AAD9MPR0_9ANNE</name>
<keyword evidence="1" id="KW-1133">Transmembrane helix</keyword>
<evidence type="ECO:0000313" key="2">
    <source>
        <dbReference type="EMBL" id="KAK2138444.1"/>
    </source>
</evidence>
<dbReference type="SUPFAM" id="SSF49265">
    <property type="entry name" value="Fibronectin type III"/>
    <property type="match status" value="1"/>
</dbReference>
<sequence>KPDGTKNIISEKHITHNSIEIEWQHLTGITEILKEYYGYLIQYKDDTTGGSYIEDVRVNYTSSSYWKIENLNSCTDYSIEIKPFRMFDNYKDYGYPYPVLQVKTRCGDSPCFSTYYITVIVILLGIIVTLAVFLWKSRQQIKQTPSKNIQDLSQLEPRMPPAGISVDMVDDNSQVILSDETVQYEPVSQNTSTNPKPIDVDAAGICLHEHQQPASYSELENNDITQYEDIKGHIPEETGQNTYEGLSDEVRVSSIGNV</sequence>
<protein>
    <recommendedName>
        <fullName evidence="4">Fibronectin type-III domain-containing protein</fullName>
    </recommendedName>
</protein>
<dbReference type="InterPro" id="IPR013783">
    <property type="entry name" value="Ig-like_fold"/>
</dbReference>
<dbReference type="Gene3D" id="2.60.40.10">
    <property type="entry name" value="Immunoglobulins"/>
    <property type="match status" value="1"/>
</dbReference>
<feature type="transmembrane region" description="Helical" evidence="1">
    <location>
        <begin position="115"/>
        <end position="135"/>
    </location>
</feature>
<dbReference type="Proteomes" id="UP001208570">
    <property type="component" value="Unassembled WGS sequence"/>
</dbReference>